<feature type="non-terminal residue" evidence="2">
    <location>
        <position position="161"/>
    </location>
</feature>
<feature type="compositionally biased region" description="Basic and acidic residues" evidence="1">
    <location>
        <begin position="31"/>
        <end position="43"/>
    </location>
</feature>
<name>A0A9W7ZMH0_9FUNG</name>
<proteinExistence type="predicted"/>
<feature type="compositionally biased region" description="Polar residues" evidence="1">
    <location>
        <begin position="114"/>
        <end position="126"/>
    </location>
</feature>
<dbReference type="EMBL" id="JANBPT010001523">
    <property type="protein sequence ID" value="KAJ1906976.1"/>
    <property type="molecule type" value="Genomic_DNA"/>
</dbReference>
<dbReference type="Proteomes" id="UP001150569">
    <property type="component" value="Unassembled WGS sequence"/>
</dbReference>
<dbReference type="AlphaFoldDB" id="A0A9W7ZMH0"/>
<evidence type="ECO:0000313" key="3">
    <source>
        <dbReference type="Proteomes" id="UP001150569"/>
    </source>
</evidence>
<feature type="region of interest" description="Disordered" evidence="1">
    <location>
        <begin position="1"/>
        <end position="47"/>
    </location>
</feature>
<gene>
    <name evidence="2" type="ORF">IWQ60_011960</name>
</gene>
<keyword evidence="3" id="KW-1185">Reference proteome</keyword>
<sequence>MSVDAVPARDEAAMTADLTVPRTTKASPTHSDNRASDADRSSPHAEWSLAESTIETGQADTYDWSELAGHWAEWKEAPVMLAVRQLPRWQFEKIQAYIVRVLAAEGPGDLTVTDTASNYAPRSSRTAPVHRAADPDPARVEELVAAIVNILSDTYLDAHDQ</sequence>
<evidence type="ECO:0000313" key="2">
    <source>
        <dbReference type="EMBL" id="KAJ1906976.1"/>
    </source>
</evidence>
<organism evidence="2 3">
    <name type="scientific">Tieghemiomyces parasiticus</name>
    <dbReference type="NCBI Taxonomy" id="78921"/>
    <lineage>
        <taxon>Eukaryota</taxon>
        <taxon>Fungi</taxon>
        <taxon>Fungi incertae sedis</taxon>
        <taxon>Zoopagomycota</taxon>
        <taxon>Kickxellomycotina</taxon>
        <taxon>Dimargaritomycetes</taxon>
        <taxon>Dimargaritales</taxon>
        <taxon>Dimargaritaceae</taxon>
        <taxon>Tieghemiomyces</taxon>
    </lineage>
</organism>
<evidence type="ECO:0000256" key="1">
    <source>
        <dbReference type="SAM" id="MobiDB-lite"/>
    </source>
</evidence>
<reference evidence="2" key="1">
    <citation type="submission" date="2022-07" db="EMBL/GenBank/DDBJ databases">
        <title>Phylogenomic reconstructions and comparative analyses of Kickxellomycotina fungi.</title>
        <authorList>
            <person name="Reynolds N.K."/>
            <person name="Stajich J.E."/>
            <person name="Barry K."/>
            <person name="Grigoriev I.V."/>
            <person name="Crous P."/>
            <person name="Smith M.E."/>
        </authorList>
    </citation>
    <scope>NUCLEOTIDE SEQUENCE</scope>
    <source>
        <strain evidence="2">RSA 861</strain>
    </source>
</reference>
<feature type="region of interest" description="Disordered" evidence="1">
    <location>
        <begin position="114"/>
        <end position="134"/>
    </location>
</feature>
<feature type="compositionally biased region" description="Polar residues" evidence="1">
    <location>
        <begin position="21"/>
        <end position="30"/>
    </location>
</feature>
<comment type="caution">
    <text evidence="2">The sequence shown here is derived from an EMBL/GenBank/DDBJ whole genome shotgun (WGS) entry which is preliminary data.</text>
</comment>
<accession>A0A9W7ZMH0</accession>
<protein>
    <submittedName>
        <fullName evidence="2">Uncharacterized protein</fullName>
    </submittedName>
</protein>